<accession>A0A067LWB5</accession>
<dbReference type="AlphaFoldDB" id="A0A067LWB5"/>
<protein>
    <submittedName>
        <fullName evidence="1">Uncharacterized protein</fullName>
    </submittedName>
</protein>
<organism evidence="1 2">
    <name type="scientific">Botryobasidium botryosum (strain FD-172 SS1)</name>
    <dbReference type="NCBI Taxonomy" id="930990"/>
    <lineage>
        <taxon>Eukaryota</taxon>
        <taxon>Fungi</taxon>
        <taxon>Dikarya</taxon>
        <taxon>Basidiomycota</taxon>
        <taxon>Agaricomycotina</taxon>
        <taxon>Agaricomycetes</taxon>
        <taxon>Cantharellales</taxon>
        <taxon>Botryobasidiaceae</taxon>
        <taxon>Botryobasidium</taxon>
    </lineage>
</organism>
<sequence>METSLTVVDKLLCDIFRQIENDYPTISAVRNLNPEGTAFAHLEDLFERNQVDLEHRHQLYALALTKFNIAAQLEAALASKTKDILLSSFTDRPIARLPCEVASRVFELATLGSENPYFGLILAKVCKQWRMIALSTPSIWGAIDPRSVRTFLPRSKQAPLRVTYQSSSRFALTSNDFMKEIITTASRWTALTLESREDDPLPHLPIPAPRLQALRLIVPGTFRYDSIAGVQLLVSVPLNLYDLQLAGICPRLDAPLFRHLIRLHLERVRFHVVQLPAELLFRAIASASAGIEEVSLAFISVAGVSQLDTSQATMAAEPTQMPRLRILRLNTVHRCIVRIILASIAIPPSLQFVMHVGTNSNEDVYNLFPLLPWSGEICIPNLCQAQELTIGAHLYGWSMRAWNRERAEVLDIRCRTSSSRSFARYVDRFGYAIPVPPISVLCVSGFGAASSLEMDISQFTAFLSRFPSITDLTFVRCSPNFIATLQTRLNNGSFCCPKLHHLRVENCDGLTEGMLYSTIKSRVGQDRICVLDLVYCPRMSKARNFTKLRRLVDKINHRYINDATVRAQTL</sequence>
<dbReference type="HOGENOM" id="CLU_478157_0_0_1"/>
<name>A0A067LWB5_BOTB1</name>
<dbReference type="OrthoDB" id="2269034at2759"/>
<dbReference type="Proteomes" id="UP000027195">
    <property type="component" value="Unassembled WGS sequence"/>
</dbReference>
<reference evidence="2" key="1">
    <citation type="journal article" date="2014" name="Proc. Natl. Acad. Sci. U.S.A.">
        <title>Extensive sampling of basidiomycete genomes demonstrates inadequacy of the white-rot/brown-rot paradigm for wood decay fungi.</title>
        <authorList>
            <person name="Riley R."/>
            <person name="Salamov A.A."/>
            <person name="Brown D.W."/>
            <person name="Nagy L.G."/>
            <person name="Floudas D."/>
            <person name="Held B.W."/>
            <person name="Levasseur A."/>
            <person name="Lombard V."/>
            <person name="Morin E."/>
            <person name="Otillar R."/>
            <person name="Lindquist E.A."/>
            <person name="Sun H."/>
            <person name="LaButti K.M."/>
            <person name="Schmutz J."/>
            <person name="Jabbour D."/>
            <person name="Luo H."/>
            <person name="Baker S.E."/>
            <person name="Pisabarro A.G."/>
            <person name="Walton J.D."/>
            <person name="Blanchette R.A."/>
            <person name="Henrissat B."/>
            <person name="Martin F."/>
            <person name="Cullen D."/>
            <person name="Hibbett D.S."/>
            <person name="Grigoriev I.V."/>
        </authorList>
    </citation>
    <scope>NUCLEOTIDE SEQUENCE [LARGE SCALE GENOMIC DNA]</scope>
    <source>
        <strain evidence="2">FD-172 SS1</strain>
    </source>
</reference>
<evidence type="ECO:0000313" key="1">
    <source>
        <dbReference type="EMBL" id="KDQ07668.1"/>
    </source>
</evidence>
<keyword evidence="2" id="KW-1185">Reference proteome</keyword>
<dbReference type="InParanoid" id="A0A067LWB5"/>
<evidence type="ECO:0000313" key="2">
    <source>
        <dbReference type="Proteomes" id="UP000027195"/>
    </source>
</evidence>
<dbReference type="SUPFAM" id="SSF52047">
    <property type="entry name" value="RNI-like"/>
    <property type="match status" value="1"/>
</dbReference>
<dbReference type="EMBL" id="KL198103">
    <property type="protein sequence ID" value="KDQ07668.1"/>
    <property type="molecule type" value="Genomic_DNA"/>
</dbReference>
<proteinExistence type="predicted"/>
<gene>
    <name evidence="1" type="ORF">BOTBODRAFT_149102</name>
</gene>